<evidence type="ECO:0000313" key="2">
    <source>
        <dbReference type="EMBL" id="SCM72881.1"/>
    </source>
</evidence>
<accession>A0A212L5Q2</accession>
<feature type="signal peptide" evidence="1">
    <location>
        <begin position="1"/>
        <end position="24"/>
    </location>
</feature>
<evidence type="ECO:0000256" key="1">
    <source>
        <dbReference type="SAM" id="SignalP"/>
    </source>
</evidence>
<feature type="chain" id="PRO_5013120940" evidence="1">
    <location>
        <begin position="25"/>
        <end position="161"/>
    </location>
</feature>
<reference evidence="2" key="1">
    <citation type="submission" date="2016-08" db="EMBL/GenBank/DDBJ databases">
        <authorList>
            <person name="Seilhamer J.J."/>
        </authorList>
    </citation>
    <scope>NUCLEOTIDE SEQUENCE</scope>
    <source>
        <strain evidence="2">86-1</strain>
    </source>
</reference>
<dbReference type="AlphaFoldDB" id="A0A212L5Q2"/>
<protein>
    <submittedName>
        <fullName evidence="2">Uncharacterized protein</fullName>
    </submittedName>
</protein>
<keyword evidence="1" id="KW-0732">Signal</keyword>
<gene>
    <name evidence="2" type="ORF">KL86DES1_20895</name>
</gene>
<dbReference type="RefSeq" id="WP_179980417.1">
    <property type="nucleotide sequence ID" value="NZ_LT608333.1"/>
</dbReference>
<sequence length="161" mass="17650">MLKKFLMFPVYCLVLLALALPAQAKEVKFAHFSIDVPAGCTTQEKDGVVTVTASKEAFFSIALYTKGEAGNLSDKDFAAKLSRQMKGGTPEPSEDGGWTFTATSNGMLMNVDVVADHDYLIMFMSDASDKEWPASLQTAYDSITGNDDKIDTFLKRILFPE</sequence>
<organism evidence="2">
    <name type="scientific">uncultured Desulfovibrio sp</name>
    <dbReference type="NCBI Taxonomy" id="167968"/>
    <lineage>
        <taxon>Bacteria</taxon>
        <taxon>Pseudomonadati</taxon>
        <taxon>Thermodesulfobacteriota</taxon>
        <taxon>Desulfovibrionia</taxon>
        <taxon>Desulfovibrionales</taxon>
        <taxon>Desulfovibrionaceae</taxon>
        <taxon>Desulfovibrio</taxon>
        <taxon>environmental samples</taxon>
    </lineage>
</organism>
<proteinExistence type="predicted"/>
<dbReference type="EMBL" id="FMJC01000002">
    <property type="protein sequence ID" value="SCM72881.1"/>
    <property type="molecule type" value="Genomic_DNA"/>
</dbReference>
<name>A0A212L5Q2_9BACT</name>